<comment type="similarity">
    <text evidence="1">Belongs to the ComF/GntX family.</text>
</comment>
<evidence type="ECO:0000256" key="1">
    <source>
        <dbReference type="ARBA" id="ARBA00008007"/>
    </source>
</evidence>
<dbReference type="AlphaFoldDB" id="A0A2V3W5F9"/>
<gene>
    <name evidence="3" type="ORF">DFR56_102325</name>
</gene>
<dbReference type="OrthoDB" id="9779910at2"/>
<evidence type="ECO:0000259" key="2">
    <source>
        <dbReference type="Pfam" id="PF00156"/>
    </source>
</evidence>
<comment type="caution">
    <text evidence="3">The sequence shown here is derived from an EMBL/GenBank/DDBJ whole genome shotgun (WGS) entry which is preliminary data.</text>
</comment>
<feature type="domain" description="Phosphoribosyltransferase" evidence="2">
    <location>
        <begin position="162"/>
        <end position="227"/>
    </location>
</feature>
<name>A0A2V3W5F9_9BACI</name>
<dbReference type="SUPFAM" id="SSF53271">
    <property type="entry name" value="PRTase-like"/>
    <property type="match status" value="1"/>
</dbReference>
<dbReference type="PANTHER" id="PTHR47505">
    <property type="entry name" value="DNA UTILIZATION PROTEIN YHGH"/>
    <property type="match status" value="1"/>
</dbReference>
<dbReference type="PANTHER" id="PTHR47505:SF1">
    <property type="entry name" value="DNA UTILIZATION PROTEIN YHGH"/>
    <property type="match status" value="1"/>
</dbReference>
<dbReference type="InterPro" id="IPR029057">
    <property type="entry name" value="PRTase-like"/>
</dbReference>
<keyword evidence="4" id="KW-1185">Reference proteome</keyword>
<dbReference type="EMBL" id="QJJQ01000002">
    <property type="protein sequence ID" value="PXW89547.1"/>
    <property type="molecule type" value="Genomic_DNA"/>
</dbReference>
<reference evidence="3 4" key="1">
    <citation type="submission" date="2018-05" db="EMBL/GenBank/DDBJ databases">
        <title>Genomic Encyclopedia of Type Strains, Phase IV (KMG-IV): sequencing the most valuable type-strain genomes for metagenomic binning, comparative biology and taxonomic classification.</title>
        <authorList>
            <person name="Goeker M."/>
        </authorList>
    </citation>
    <scope>NUCLEOTIDE SEQUENCE [LARGE SCALE GENOMIC DNA]</scope>
    <source>
        <strain evidence="3 4">DSM 28556</strain>
    </source>
</reference>
<dbReference type="InterPro" id="IPR051910">
    <property type="entry name" value="ComF/GntX_DNA_util-trans"/>
</dbReference>
<evidence type="ECO:0000313" key="3">
    <source>
        <dbReference type="EMBL" id="PXW89547.1"/>
    </source>
</evidence>
<dbReference type="RefSeq" id="WP_110394258.1">
    <property type="nucleotide sequence ID" value="NZ_JBHUHB010000001.1"/>
</dbReference>
<accession>A0A2V3W5F9</accession>
<organism evidence="3 4">
    <name type="scientific">Pseudogracilibacillus auburnensis</name>
    <dbReference type="NCBI Taxonomy" id="1494959"/>
    <lineage>
        <taxon>Bacteria</taxon>
        <taxon>Bacillati</taxon>
        <taxon>Bacillota</taxon>
        <taxon>Bacilli</taxon>
        <taxon>Bacillales</taxon>
        <taxon>Bacillaceae</taxon>
        <taxon>Pseudogracilibacillus</taxon>
    </lineage>
</organism>
<proteinExistence type="inferred from homology"/>
<protein>
    <submittedName>
        <fullName evidence="3">Competence protein ComFC</fullName>
    </submittedName>
</protein>
<dbReference type="CDD" id="cd06223">
    <property type="entry name" value="PRTases_typeI"/>
    <property type="match status" value="1"/>
</dbReference>
<dbReference type="Pfam" id="PF00156">
    <property type="entry name" value="Pribosyltran"/>
    <property type="match status" value="1"/>
</dbReference>
<dbReference type="Gene3D" id="3.40.50.2020">
    <property type="match status" value="1"/>
</dbReference>
<evidence type="ECO:0000313" key="4">
    <source>
        <dbReference type="Proteomes" id="UP000247978"/>
    </source>
</evidence>
<sequence length="228" mass="26726">MNYCLWCDEELIVHTNWGNVIHLQKQQKLCPLCIAKFKKITGNRCTICSRPSGNKTCEDCEKWKSIYAGNDPLDRNVSLYSYNHFMKEMIAKWKYRGDYILGEVFRREWLIHFMKSYSTLKKQAAIIPIPLSDERLIERGFNQSQLLASFLNLKQMEILKRIHSEKQSKKTRIERMMSENPFTLTKPITKPVILIDDIYTTGRTIRHAANLLKINGCPKVYAYTLVRG</sequence>
<dbReference type="InterPro" id="IPR000836">
    <property type="entry name" value="PRTase_dom"/>
</dbReference>
<dbReference type="Proteomes" id="UP000247978">
    <property type="component" value="Unassembled WGS sequence"/>
</dbReference>